<evidence type="ECO:0008006" key="3">
    <source>
        <dbReference type="Google" id="ProtNLM"/>
    </source>
</evidence>
<evidence type="ECO:0000313" key="2">
    <source>
        <dbReference type="Proteomes" id="UP001596227"/>
    </source>
</evidence>
<dbReference type="Proteomes" id="UP001596227">
    <property type="component" value="Unassembled WGS sequence"/>
</dbReference>
<reference evidence="2" key="1">
    <citation type="journal article" date="2019" name="Int. J. Syst. Evol. Microbiol.">
        <title>The Global Catalogue of Microorganisms (GCM) 10K type strain sequencing project: providing services to taxonomists for standard genome sequencing and annotation.</title>
        <authorList>
            <consortium name="The Broad Institute Genomics Platform"/>
            <consortium name="The Broad Institute Genome Sequencing Center for Infectious Disease"/>
            <person name="Wu L."/>
            <person name="Ma J."/>
        </authorList>
    </citation>
    <scope>NUCLEOTIDE SEQUENCE [LARGE SCALE GENOMIC DNA]</scope>
    <source>
        <strain evidence="2">CCM 8934</strain>
    </source>
</reference>
<dbReference type="RefSeq" id="WP_137607400.1">
    <property type="nucleotide sequence ID" value="NZ_BJDH01000005.1"/>
</dbReference>
<name>A0ABW1UCL6_9LACO</name>
<protein>
    <recommendedName>
        <fullName evidence="3">Extracellular protein, membrane-anchored</fullName>
    </recommendedName>
</protein>
<dbReference type="EMBL" id="JBHSSB010000004">
    <property type="protein sequence ID" value="MFC6293883.1"/>
    <property type="molecule type" value="Genomic_DNA"/>
</dbReference>
<keyword evidence="2" id="KW-1185">Reference proteome</keyword>
<gene>
    <name evidence="1" type="ORF">ACFQH1_01355</name>
</gene>
<accession>A0ABW1UCL6</accession>
<organism evidence="1 2">
    <name type="scientific">Lactiplantibacillus daoliensis</name>
    <dbReference type="NCBI Taxonomy" id="2559916"/>
    <lineage>
        <taxon>Bacteria</taxon>
        <taxon>Bacillati</taxon>
        <taxon>Bacillota</taxon>
        <taxon>Bacilli</taxon>
        <taxon>Lactobacillales</taxon>
        <taxon>Lactobacillaceae</taxon>
        <taxon>Lactiplantibacillus</taxon>
    </lineage>
</organism>
<comment type="caution">
    <text evidence="1">The sequence shown here is derived from an EMBL/GenBank/DDBJ whole genome shotgun (WGS) entry which is preliminary data.</text>
</comment>
<sequence>MAKFFRRSMAGLGLGLAAYMIINRKTPKAVYTDVKDYVQDVLDAADHLQSAGEDFTDASSDLNVQMAHAGEVLNDISTEVDKFQFKLEPHLAIMQKHADHLQKTLDDLAPKD</sequence>
<evidence type="ECO:0000313" key="1">
    <source>
        <dbReference type="EMBL" id="MFC6293883.1"/>
    </source>
</evidence>
<proteinExistence type="predicted"/>